<dbReference type="PANTHER" id="PTHR13619:SF0">
    <property type="entry name" value="PHOSPHATIDATE CYTIDYLYLTRANSFERASE, MITOCHONDRIAL"/>
    <property type="match status" value="1"/>
</dbReference>
<dbReference type="GO" id="GO:0004605">
    <property type="term" value="F:phosphatidate cytidylyltransferase activity"/>
    <property type="evidence" value="ECO:0007669"/>
    <property type="project" value="UniProtKB-EC"/>
</dbReference>
<evidence type="ECO:0000256" key="2">
    <source>
        <dbReference type="ARBA" id="ARBA00004443"/>
    </source>
</evidence>
<gene>
    <name evidence="20" type="ORF">Ocin01_11979</name>
</gene>
<evidence type="ECO:0000256" key="4">
    <source>
        <dbReference type="ARBA" id="ARBA00005189"/>
    </source>
</evidence>
<dbReference type="PANTHER" id="PTHR13619">
    <property type="entry name" value="PHOSPHATIDATE CYTIDYLYLTRANSFERASE, MITOCHONDRIAL"/>
    <property type="match status" value="1"/>
</dbReference>
<sequence>DFVEHNNLIVCDYIPKMTMIVADLGVLHKILKHFPKRCNYAFAYGSAVFLLPGKMIDLIFVANDPVEWHTENLGMNRSHYSKLKYFGQK</sequence>
<evidence type="ECO:0000313" key="20">
    <source>
        <dbReference type="EMBL" id="ODM94697.1"/>
    </source>
</evidence>
<dbReference type="AlphaFoldDB" id="A0A1D2MNT7"/>
<keyword evidence="13" id="KW-0443">Lipid metabolism</keyword>
<evidence type="ECO:0000313" key="21">
    <source>
        <dbReference type="Proteomes" id="UP000094527"/>
    </source>
</evidence>
<dbReference type="Pfam" id="PF09139">
    <property type="entry name" value="Tam41_Mmp37"/>
    <property type="match status" value="1"/>
</dbReference>
<evidence type="ECO:0000256" key="15">
    <source>
        <dbReference type="ARBA" id="ARBA00023136"/>
    </source>
</evidence>
<dbReference type="GO" id="GO:0032049">
    <property type="term" value="P:cardiolipin biosynthetic process"/>
    <property type="evidence" value="ECO:0007669"/>
    <property type="project" value="InterPro"/>
</dbReference>
<evidence type="ECO:0000256" key="12">
    <source>
        <dbReference type="ARBA" id="ARBA00022842"/>
    </source>
</evidence>
<dbReference type="STRING" id="48709.A0A1D2MNT7"/>
<keyword evidence="21" id="KW-1185">Reference proteome</keyword>
<keyword evidence="11" id="KW-0999">Mitochondrion inner membrane</keyword>
<protein>
    <recommendedName>
        <fullName evidence="7">Phosphatidate cytidylyltransferase, mitochondrial</fullName>
        <ecNumber evidence="6">2.7.7.41</ecNumber>
    </recommendedName>
    <alternativeName>
        <fullName evidence="18">CDP-diacylglycerol synthase</fullName>
    </alternativeName>
    <alternativeName>
        <fullName evidence="19">Mitochondrial translocator assembly and maintenance protein 41 homolog</fullName>
    </alternativeName>
</protein>
<dbReference type="EMBL" id="LJIJ01000765">
    <property type="protein sequence ID" value="ODM94697.1"/>
    <property type="molecule type" value="Genomic_DNA"/>
</dbReference>
<comment type="caution">
    <text evidence="20">The sequence shown here is derived from an EMBL/GenBank/DDBJ whole genome shotgun (WGS) entry which is preliminary data.</text>
</comment>
<dbReference type="EC" id="2.7.7.41" evidence="6"/>
<evidence type="ECO:0000256" key="10">
    <source>
        <dbReference type="ARBA" id="ARBA00022695"/>
    </source>
</evidence>
<comment type="subcellular location">
    <subcellularLocation>
        <location evidence="2">Mitochondrion inner membrane</location>
        <topology evidence="2">Peripheral membrane protein</topology>
        <orientation evidence="2">Matrix side</orientation>
    </subcellularLocation>
</comment>
<comment type="cofactor">
    <cofactor evidence="1">
        <name>Mg(2+)</name>
        <dbReference type="ChEBI" id="CHEBI:18420"/>
    </cofactor>
</comment>
<keyword evidence="14" id="KW-0496">Mitochondrion</keyword>
<keyword evidence="12" id="KW-0460">Magnesium</keyword>
<keyword evidence="17" id="KW-1208">Phospholipid metabolism</keyword>
<evidence type="ECO:0000256" key="17">
    <source>
        <dbReference type="ARBA" id="ARBA00023264"/>
    </source>
</evidence>
<dbReference type="Proteomes" id="UP000094527">
    <property type="component" value="Unassembled WGS sequence"/>
</dbReference>
<evidence type="ECO:0000256" key="16">
    <source>
        <dbReference type="ARBA" id="ARBA00023209"/>
    </source>
</evidence>
<evidence type="ECO:0000256" key="7">
    <source>
        <dbReference type="ARBA" id="ARBA00018337"/>
    </source>
</evidence>
<feature type="non-terminal residue" evidence="20">
    <location>
        <position position="1"/>
    </location>
</feature>
<accession>A0A1D2MNT7</accession>
<dbReference type="UniPathway" id="UPA00557">
    <property type="reaction ID" value="UER00614"/>
</dbReference>
<evidence type="ECO:0000256" key="14">
    <source>
        <dbReference type="ARBA" id="ARBA00023128"/>
    </source>
</evidence>
<comment type="pathway">
    <text evidence="3">Phospholipid metabolism; CDP-diacylglycerol biosynthesis; CDP-diacylglycerol from sn-glycerol 3-phosphate: step 3/3.</text>
</comment>
<keyword evidence="9 20" id="KW-0808">Transferase</keyword>
<dbReference type="OrthoDB" id="341477at2759"/>
<comment type="pathway">
    <text evidence="4">Lipid metabolism.</text>
</comment>
<keyword evidence="15" id="KW-0472">Membrane</keyword>
<evidence type="ECO:0000256" key="18">
    <source>
        <dbReference type="ARBA" id="ARBA00029893"/>
    </source>
</evidence>
<evidence type="ECO:0000256" key="19">
    <source>
        <dbReference type="ARBA" id="ARBA00031502"/>
    </source>
</evidence>
<evidence type="ECO:0000256" key="11">
    <source>
        <dbReference type="ARBA" id="ARBA00022792"/>
    </source>
</evidence>
<evidence type="ECO:0000256" key="13">
    <source>
        <dbReference type="ARBA" id="ARBA00023098"/>
    </source>
</evidence>
<evidence type="ECO:0000256" key="8">
    <source>
        <dbReference type="ARBA" id="ARBA00022516"/>
    </source>
</evidence>
<dbReference type="GO" id="GO:0016024">
    <property type="term" value="P:CDP-diacylglycerol biosynthetic process"/>
    <property type="evidence" value="ECO:0007669"/>
    <property type="project" value="UniProtKB-UniPathway"/>
</dbReference>
<dbReference type="GO" id="GO:0005743">
    <property type="term" value="C:mitochondrial inner membrane"/>
    <property type="evidence" value="ECO:0007669"/>
    <property type="project" value="UniProtKB-SubCell"/>
</dbReference>
<reference evidence="20 21" key="1">
    <citation type="journal article" date="2016" name="Genome Biol. Evol.">
        <title>Gene Family Evolution Reflects Adaptation to Soil Environmental Stressors in the Genome of the Collembolan Orchesella cincta.</title>
        <authorList>
            <person name="Faddeeva-Vakhrusheva A."/>
            <person name="Derks M.F."/>
            <person name="Anvar S.Y."/>
            <person name="Agamennone V."/>
            <person name="Suring W."/>
            <person name="Smit S."/>
            <person name="van Straalen N.M."/>
            <person name="Roelofs D."/>
        </authorList>
    </citation>
    <scope>NUCLEOTIDE SEQUENCE [LARGE SCALE GENOMIC DNA]</scope>
    <source>
        <tissue evidence="20">Mixed pool</tissue>
    </source>
</reference>
<keyword evidence="8" id="KW-0444">Lipid biosynthesis</keyword>
<keyword evidence="10 20" id="KW-0548">Nucleotidyltransferase</keyword>
<evidence type="ECO:0000256" key="6">
    <source>
        <dbReference type="ARBA" id="ARBA00012487"/>
    </source>
</evidence>
<comment type="similarity">
    <text evidence="5">Belongs to the TAM41 family.</text>
</comment>
<evidence type="ECO:0000256" key="3">
    <source>
        <dbReference type="ARBA" id="ARBA00005119"/>
    </source>
</evidence>
<organism evidence="20 21">
    <name type="scientific">Orchesella cincta</name>
    <name type="common">Springtail</name>
    <name type="synonym">Podura cincta</name>
    <dbReference type="NCBI Taxonomy" id="48709"/>
    <lineage>
        <taxon>Eukaryota</taxon>
        <taxon>Metazoa</taxon>
        <taxon>Ecdysozoa</taxon>
        <taxon>Arthropoda</taxon>
        <taxon>Hexapoda</taxon>
        <taxon>Collembola</taxon>
        <taxon>Entomobryomorpha</taxon>
        <taxon>Entomobryoidea</taxon>
        <taxon>Orchesellidae</taxon>
        <taxon>Orchesellinae</taxon>
        <taxon>Orchesella</taxon>
    </lineage>
</organism>
<name>A0A1D2MNT7_ORCCI</name>
<keyword evidence="16" id="KW-0594">Phospholipid biosynthesis</keyword>
<evidence type="ECO:0000256" key="5">
    <source>
        <dbReference type="ARBA" id="ARBA00005458"/>
    </source>
</evidence>
<evidence type="ECO:0000256" key="1">
    <source>
        <dbReference type="ARBA" id="ARBA00001946"/>
    </source>
</evidence>
<dbReference type="InterPro" id="IPR015222">
    <property type="entry name" value="Tam41"/>
</dbReference>
<evidence type="ECO:0000256" key="9">
    <source>
        <dbReference type="ARBA" id="ARBA00022679"/>
    </source>
</evidence>
<proteinExistence type="inferred from homology"/>